<dbReference type="EMBL" id="QGGI01000001">
    <property type="protein sequence ID" value="PWJ96547.1"/>
    <property type="molecule type" value="Genomic_DNA"/>
</dbReference>
<dbReference type="RefSeq" id="WP_109603539.1">
    <property type="nucleotide sequence ID" value="NZ_JAMHJO010000010.1"/>
</dbReference>
<protein>
    <recommendedName>
        <fullName evidence="4">Mpv17/PMP22 family protein</fullName>
    </recommendedName>
</protein>
<gene>
    <name evidence="2" type="ORF">C7380_101120</name>
</gene>
<feature type="transmembrane region" description="Helical" evidence="1">
    <location>
        <begin position="121"/>
        <end position="139"/>
    </location>
</feature>
<name>A0AA45C997_9BACT</name>
<evidence type="ECO:0000313" key="3">
    <source>
        <dbReference type="Proteomes" id="UP000245921"/>
    </source>
</evidence>
<reference evidence="2 3" key="1">
    <citation type="submission" date="2018-05" db="EMBL/GenBank/DDBJ databases">
        <title>Genomic Encyclopedia of Type Strains, Phase IV (KMG-IV): sequencing the most valuable type-strain genomes for metagenomic binning, comparative biology and taxonomic classification.</title>
        <authorList>
            <person name="Goeker M."/>
        </authorList>
    </citation>
    <scope>NUCLEOTIDE SEQUENCE [LARGE SCALE GENOMIC DNA]</scope>
    <source>
        <strain evidence="2 3">DSM 24906</strain>
    </source>
</reference>
<feature type="transmembrane region" description="Helical" evidence="1">
    <location>
        <begin position="6"/>
        <end position="27"/>
    </location>
</feature>
<accession>A0AA45C997</accession>
<feature type="transmembrane region" description="Helical" evidence="1">
    <location>
        <begin position="39"/>
        <end position="61"/>
    </location>
</feature>
<dbReference type="AlphaFoldDB" id="A0AA45C997"/>
<feature type="transmembrane region" description="Helical" evidence="1">
    <location>
        <begin position="145"/>
        <end position="165"/>
    </location>
</feature>
<keyword evidence="1" id="KW-1133">Transmembrane helix</keyword>
<sequence length="170" mass="19624">MTFFKSIFFMAFIQFAILGTLGEIVALKLSKKKIIVLKTVYSAIVWGVLGIIIKFVFVGFNGFVNELVSYGYLPSGDFWKAFFKSLFMNSMFGPVMVVIHRFLENLYNLKLKISKEGLKKAFWALLWFWLPAHTITFMLPNNWQITLAAVWSFVLGLLLSFFNTMKKESD</sequence>
<proteinExistence type="predicted"/>
<keyword evidence="1" id="KW-0812">Transmembrane</keyword>
<organism evidence="2 3">
    <name type="scientific">Oceanotoga teriensis</name>
    <dbReference type="NCBI Taxonomy" id="515440"/>
    <lineage>
        <taxon>Bacteria</taxon>
        <taxon>Thermotogati</taxon>
        <taxon>Thermotogota</taxon>
        <taxon>Thermotogae</taxon>
        <taxon>Petrotogales</taxon>
        <taxon>Petrotogaceae</taxon>
        <taxon>Oceanotoga</taxon>
    </lineage>
</organism>
<evidence type="ECO:0000256" key="1">
    <source>
        <dbReference type="SAM" id="Phobius"/>
    </source>
</evidence>
<feature type="transmembrane region" description="Helical" evidence="1">
    <location>
        <begin position="81"/>
        <end position="100"/>
    </location>
</feature>
<evidence type="ECO:0008006" key="4">
    <source>
        <dbReference type="Google" id="ProtNLM"/>
    </source>
</evidence>
<evidence type="ECO:0000313" key="2">
    <source>
        <dbReference type="EMBL" id="PWJ96547.1"/>
    </source>
</evidence>
<dbReference type="Proteomes" id="UP000245921">
    <property type="component" value="Unassembled WGS sequence"/>
</dbReference>
<keyword evidence="3" id="KW-1185">Reference proteome</keyword>
<comment type="caution">
    <text evidence="2">The sequence shown here is derived from an EMBL/GenBank/DDBJ whole genome shotgun (WGS) entry which is preliminary data.</text>
</comment>
<keyword evidence="1" id="KW-0472">Membrane</keyword>